<evidence type="ECO:0000313" key="1">
    <source>
        <dbReference type="EMBL" id="AFZ66076.1"/>
    </source>
</evidence>
<organism evidence="1 2">
    <name type="scientific">Deinococcus peraridilitoris (strain DSM 19664 / LMG 22246 / CIP 109416 / KR-200)</name>
    <dbReference type="NCBI Taxonomy" id="937777"/>
    <lineage>
        <taxon>Bacteria</taxon>
        <taxon>Thermotogati</taxon>
        <taxon>Deinococcota</taxon>
        <taxon>Deinococci</taxon>
        <taxon>Deinococcales</taxon>
        <taxon>Deinococcaceae</taxon>
        <taxon>Deinococcus</taxon>
    </lineage>
</organism>
<dbReference type="HOGENOM" id="CLU_2896635_0_0_0"/>
<dbReference type="AlphaFoldDB" id="K9ZWX6"/>
<dbReference type="KEGG" id="dpd:Deipe_0480"/>
<protein>
    <submittedName>
        <fullName evidence="1">Uncharacterized protein</fullName>
    </submittedName>
</protein>
<sequence>MSNEATARFLEAIAQRIRAGDIQVDGMHIIRGGTAEVDVRTGWPITLPDGTTTLTLRTSPKE</sequence>
<reference evidence="2" key="1">
    <citation type="submission" date="2012-03" db="EMBL/GenBank/DDBJ databases">
        <title>Complete sequence of chromosome of Deinococcus peraridilitoris DSM 19664.</title>
        <authorList>
            <person name="Lucas S."/>
            <person name="Copeland A."/>
            <person name="Lapidus A."/>
            <person name="Glavina del Rio T."/>
            <person name="Dalin E."/>
            <person name="Tice H."/>
            <person name="Bruce D."/>
            <person name="Goodwin L."/>
            <person name="Pitluck S."/>
            <person name="Peters L."/>
            <person name="Mikhailova N."/>
            <person name="Lu M."/>
            <person name="Kyrpides N."/>
            <person name="Mavromatis K."/>
            <person name="Ivanova N."/>
            <person name="Brettin T."/>
            <person name="Detter J.C."/>
            <person name="Han C."/>
            <person name="Larimer F."/>
            <person name="Land M."/>
            <person name="Hauser L."/>
            <person name="Markowitz V."/>
            <person name="Cheng J.-F."/>
            <person name="Hugenholtz P."/>
            <person name="Woyke T."/>
            <person name="Wu D."/>
            <person name="Pukall R."/>
            <person name="Steenblock K."/>
            <person name="Brambilla E."/>
            <person name="Klenk H.-P."/>
            <person name="Eisen J.A."/>
        </authorList>
    </citation>
    <scope>NUCLEOTIDE SEQUENCE [LARGE SCALE GENOMIC DNA]</scope>
    <source>
        <strain evidence="2">DSM 19664 / LMG 22246 / CIP 109416 / KR-200</strain>
    </source>
</reference>
<keyword evidence="2" id="KW-1185">Reference proteome</keyword>
<dbReference type="Proteomes" id="UP000010467">
    <property type="component" value="Chromosome"/>
</dbReference>
<proteinExistence type="predicted"/>
<dbReference type="PATRIC" id="fig|937777.3.peg.486"/>
<gene>
    <name evidence="1" type="ordered locus">Deipe_0480</name>
</gene>
<dbReference type="STRING" id="937777.Deipe_0480"/>
<name>K9ZWX6_DEIPD</name>
<dbReference type="RefSeq" id="WP_015234386.1">
    <property type="nucleotide sequence ID" value="NC_019793.1"/>
</dbReference>
<accession>K9ZWX6</accession>
<dbReference type="EMBL" id="CP003382">
    <property type="protein sequence ID" value="AFZ66076.1"/>
    <property type="molecule type" value="Genomic_DNA"/>
</dbReference>
<evidence type="ECO:0000313" key="2">
    <source>
        <dbReference type="Proteomes" id="UP000010467"/>
    </source>
</evidence>